<keyword evidence="5" id="KW-0862">Zinc</keyword>
<dbReference type="SMART" id="SM00355">
    <property type="entry name" value="ZnF_C2H2"/>
    <property type="match status" value="2"/>
</dbReference>
<evidence type="ECO:0000256" key="1">
    <source>
        <dbReference type="ARBA" id="ARBA00004123"/>
    </source>
</evidence>
<evidence type="ECO:0000256" key="6">
    <source>
        <dbReference type="ARBA" id="ARBA00023242"/>
    </source>
</evidence>
<evidence type="ECO:0000256" key="7">
    <source>
        <dbReference type="PROSITE-ProRule" id="PRU00042"/>
    </source>
</evidence>
<evidence type="ECO:0000256" key="2">
    <source>
        <dbReference type="ARBA" id="ARBA00022723"/>
    </source>
</evidence>
<comment type="subcellular location">
    <subcellularLocation>
        <location evidence="1">Nucleus</location>
    </subcellularLocation>
</comment>
<name>A0A6H5I8N1_9HYME</name>
<keyword evidence="4 7" id="KW-0863">Zinc-finger</keyword>
<dbReference type="GO" id="GO:0000981">
    <property type="term" value="F:DNA-binding transcription factor activity, RNA polymerase II-specific"/>
    <property type="evidence" value="ECO:0007669"/>
    <property type="project" value="TreeGrafter"/>
</dbReference>
<proteinExistence type="predicted"/>
<dbReference type="Proteomes" id="UP000479190">
    <property type="component" value="Unassembled WGS sequence"/>
</dbReference>
<dbReference type="Gene3D" id="3.30.160.60">
    <property type="entry name" value="Classic Zinc Finger"/>
    <property type="match status" value="1"/>
</dbReference>
<keyword evidence="3" id="KW-0677">Repeat</keyword>
<evidence type="ECO:0000313" key="9">
    <source>
        <dbReference type="EMBL" id="CAB0033735.1"/>
    </source>
</evidence>
<keyword evidence="2" id="KW-0479">Metal-binding</keyword>
<sequence length="209" mass="23504">SGTPRRAYDFAAPPIAPSDVTTDETVKSTSQNQTLVSATAMGKAAAVTLYICIQGRTSIISADIDVRVTIASGVYAKSPMLLSHAAGAFFLTVHNGRKDYGWDKCEQKYGQKGHLFRHQKTVHEGRKDYRCAKCEKKFGRKSILFKHQNTVHENRKSSRASRRLIDNNICVCINRVQCQSSRAISRLYVAPRVHDVHRQFSSDRYYAVH</sequence>
<dbReference type="PANTHER" id="PTHR23226:SF416">
    <property type="entry name" value="FI01424P"/>
    <property type="match status" value="1"/>
</dbReference>
<dbReference type="Pfam" id="PF00096">
    <property type="entry name" value="zf-C2H2"/>
    <property type="match status" value="1"/>
</dbReference>
<accession>A0A6H5I8N1</accession>
<keyword evidence="6" id="KW-0539">Nucleus</keyword>
<dbReference type="PANTHER" id="PTHR23226">
    <property type="entry name" value="ZINC FINGER AND SCAN DOMAIN-CONTAINING"/>
    <property type="match status" value="1"/>
</dbReference>
<organism evidence="9 10">
    <name type="scientific">Trichogramma brassicae</name>
    <dbReference type="NCBI Taxonomy" id="86971"/>
    <lineage>
        <taxon>Eukaryota</taxon>
        <taxon>Metazoa</taxon>
        <taxon>Ecdysozoa</taxon>
        <taxon>Arthropoda</taxon>
        <taxon>Hexapoda</taxon>
        <taxon>Insecta</taxon>
        <taxon>Pterygota</taxon>
        <taxon>Neoptera</taxon>
        <taxon>Endopterygota</taxon>
        <taxon>Hymenoptera</taxon>
        <taxon>Apocrita</taxon>
        <taxon>Proctotrupomorpha</taxon>
        <taxon>Chalcidoidea</taxon>
        <taxon>Trichogrammatidae</taxon>
        <taxon>Trichogramma</taxon>
    </lineage>
</organism>
<evidence type="ECO:0000256" key="4">
    <source>
        <dbReference type="ARBA" id="ARBA00022771"/>
    </source>
</evidence>
<dbReference type="OrthoDB" id="7685779at2759"/>
<dbReference type="EMBL" id="CADCXV010000720">
    <property type="protein sequence ID" value="CAB0033735.1"/>
    <property type="molecule type" value="Genomic_DNA"/>
</dbReference>
<reference evidence="9 10" key="1">
    <citation type="submission" date="2020-02" db="EMBL/GenBank/DDBJ databases">
        <authorList>
            <person name="Ferguson B K."/>
        </authorList>
    </citation>
    <scope>NUCLEOTIDE SEQUENCE [LARGE SCALE GENOMIC DNA]</scope>
</reference>
<dbReference type="AlphaFoldDB" id="A0A6H5I8N1"/>
<keyword evidence="10" id="KW-1185">Reference proteome</keyword>
<dbReference type="PROSITE" id="PS50157">
    <property type="entry name" value="ZINC_FINGER_C2H2_2"/>
    <property type="match status" value="2"/>
</dbReference>
<dbReference type="SUPFAM" id="SSF57667">
    <property type="entry name" value="beta-beta-alpha zinc fingers"/>
    <property type="match status" value="1"/>
</dbReference>
<dbReference type="PROSITE" id="PS00028">
    <property type="entry name" value="ZINC_FINGER_C2H2_1"/>
    <property type="match status" value="1"/>
</dbReference>
<feature type="non-terminal residue" evidence="9">
    <location>
        <position position="1"/>
    </location>
</feature>
<dbReference type="InterPro" id="IPR036236">
    <property type="entry name" value="Znf_C2H2_sf"/>
</dbReference>
<dbReference type="GO" id="GO:0000978">
    <property type="term" value="F:RNA polymerase II cis-regulatory region sequence-specific DNA binding"/>
    <property type="evidence" value="ECO:0007669"/>
    <property type="project" value="TreeGrafter"/>
</dbReference>
<dbReference type="GO" id="GO:0005634">
    <property type="term" value="C:nucleus"/>
    <property type="evidence" value="ECO:0007669"/>
    <property type="project" value="UniProtKB-SubCell"/>
</dbReference>
<feature type="domain" description="C2H2-type" evidence="8">
    <location>
        <begin position="129"/>
        <end position="157"/>
    </location>
</feature>
<evidence type="ECO:0000256" key="5">
    <source>
        <dbReference type="ARBA" id="ARBA00022833"/>
    </source>
</evidence>
<dbReference type="GO" id="GO:0008270">
    <property type="term" value="F:zinc ion binding"/>
    <property type="evidence" value="ECO:0007669"/>
    <property type="project" value="UniProtKB-KW"/>
</dbReference>
<gene>
    <name evidence="9" type="ORF">TBRA_LOCUS5633</name>
</gene>
<evidence type="ECO:0000256" key="3">
    <source>
        <dbReference type="ARBA" id="ARBA00022737"/>
    </source>
</evidence>
<dbReference type="InterPro" id="IPR013087">
    <property type="entry name" value="Znf_C2H2_type"/>
</dbReference>
<feature type="domain" description="C2H2-type" evidence="8">
    <location>
        <begin position="100"/>
        <end position="128"/>
    </location>
</feature>
<evidence type="ECO:0000259" key="8">
    <source>
        <dbReference type="PROSITE" id="PS50157"/>
    </source>
</evidence>
<protein>
    <recommendedName>
        <fullName evidence="8">C2H2-type domain-containing protein</fullName>
    </recommendedName>
</protein>
<evidence type="ECO:0000313" key="10">
    <source>
        <dbReference type="Proteomes" id="UP000479190"/>
    </source>
</evidence>